<evidence type="ECO:0000313" key="1">
    <source>
        <dbReference type="EMBL" id="CAF4242216.1"/>
    </source>
</evidence>
<feature type="non-terminal residue" evidence="1">
    <location>
        <position position="93"/>
    </location>
</feature>
<organism evidence="1 2">
    <name type="scientific">Adineta steineri</name>
    <dbReference type="NCBI Taxonomy" id="433720"/>
    <lineage>
        <taxon>Eukaryota</taxon>
        <taxon>Metazoa</taxon>
        <taxon>Spiralia</taxon>
        <taxon>Gnathifera</taxon>
        <taxon>Rotifera</taxon>
        <taxon>Eurotatoria</taxon>
        <taxon>Bdelloidea</taxon>
        <taxon>Adinetida</taxon>
        <taxon>Adinetidae</taxon>
        <taxon>Adineta</taxon>
    </lineage>
</organism>
<dbReference type="EMBL" id="CAJOAZ010011773">
    <property type="protein sequence ID" value="CAF4242216.1"/>
    <property type="molecule type" value="Genomic_DNA"/>
</dbReference>
<protein>
    <submittedName>
        <fullName evidence="1">Uncharacterized protein</fullName>
    </submittedName>
</protein>
<dbReference type="AlphaFoldDB" id="A0A820E3I2"/>
<evidence type="ECO:0000313" key="2">
    <source>
        <dbReference type="Proteomes" id="UP000663844"/>
    </source>
</evidence>
<name>A0A820E3I2_9BILA</name>
<proteinExistence type="predicted"/>
<gene>
    <name evidence="1" type="ORF">OXD698_LOCUS42988</name>
</gene>
<comment type="caution">
    <text evidence="1">The sequence shown here is derived from an EMBL/GenBank/DDBJ whole genome shotgun (WGS) entry which is preliminary data.</text>
</comment>
<sequence length="93" mass="10458">MGILSVKPSGILIEYCFSFFQILFKKPLSPKGAVEIDSNEHIYAHPDYTEKLQDPKVFGIKTIYEAILHGLKLAGDHPLFSTRQASNPPFKSH</sequence>
<dbReference type="Proteomes" id="UP000663844">
    <property type="component" value="Unassembled WGS sequence"/>
</dbReference>
<accession>A0A820E3I2</accession>
<reference evidence="1" key="1">
    <citation type="submission" date="2021-02" db="EMBL/GenBank/DDBJ databases">
        <authorList>
            <person name="Nowell W R."/>
        </authorList>
    </citation>
    <scope>NUCLEOTIDE SEQUENCE</scope>
</reference>